<dbReference type="Proteomes" id="UP000790377">
    <property type="component" value="Unassembled WGS sequence"/>
</dbReference>
<name>A0ACB8AMQ5_9AGAM</name>
<sequence length="579" mass="65321">MIQTLGHRTVLEQTRAHIDAEIISHFDAIQALRARRNSLAPTSLLPPELLTAIFVECVKAHGSQPNDFHKWIQVAHVCRHWRDIALACPALWNHLVFNDPKVTQTMITRSKYEPLVIKSDFVTPRNYDGLQVALKYTARTRELHLVATENLLRTLLNDIKDPAPLLESLSLMIPPAHTFFTLEEYKIPETLFAGQTPKLNKLVLYKCELMWDSPILRDLIHLDISGTVASGSPSLADMLTALTRMPTLESLSLADILPSVPSFPIPHHQSVTLSRLRHILLKGEVARCAQLLAHLTYPHDAILKLACTTNVIHGPEFSPILSFISAFEPSTSLRELRIQTTSATKLIIQLCNTASEVSNSSTTLSEETAPHFDESDVQLELNLSWAYYMAIDQTQRLALDICGLLPIRSIHTMYLDLFKEVPDWFWTDMWSQTPQLISLRLLRVRTGNLFRLLGQGRDQQSPESDRRDATVPLPGLKELKLERVSFQYGKSLDVSQLLACLQSRSDRGLPLQQLTIHRCINIYDKQVELLRDAVEDVIWDGHEEDEPDSDFSESDQDESEWSGSDGMGGSDDMEDSGSD</sequence>
<reference evidence="1" key="1">
    <citation type="journal article" date="2021" name="New Phytol.">
        <title>Evolutionary innovations through gain and loss of genes in the ectomycorrhizal Boletales.</title>
        <authorList>
            <person name="Wu G."/>
            <person name="Miyauchi S."/>
            <person name="Morin E."/>
            <person name="Kuo A."/>
            <person name="Drula E."/>
            <person name="Varga T."/>
            <person name="Kohler A."/>
            <person name="Feng B."/>
            <person name="Cao Y."/>
            <person name="Lipzen A."/>
            <person name="Daum C."/>
            <person name="Hundley H."/>
            <person name="Pangilinan J."/>
            <person name="Johnson J."/>
            <person name="Barry K."/>
            <person name="LaButti K."/>
            <person name="Ng V."/>
            <person name="Ahrendt S."/>
            <person name="Min B."/>
            <person name="Choi I.G."/>
            <person name="Park H."/>
            <person name="Plett J.M."/>
            <person name="Magnuson J."/>
            <person name="Spatafora J.W."/>
            <person name="Nagy L.G."/>
            <person name="Henrissat B."/>
            <person name="Grigoriev I.V."/>
            <person name="Yang Z.L."/>
            <person name="Xu J."/>
            <person name="Martin F.M."/>
        </authorList>
    </citation>
    <scope>NUCLEOTIDE SEQUENCE</scope>
    <source>
        <strain evidence="1">ATCC 28755</strain>
    </source>
</reference>
<gene>
    <name evidence="1" type="ORF">BJ138DRAFT_1143044</name>
</gene>
<dbReference type="EMBL" id="MU267608">
    <property type="protein sequence ID" value="KAH7914826.1"/>
    <property type="molecule type" value="Genomic_DNA"/>
</dbReference>
<proteinExistence type="predicted"/>
<comment type="caution">
    <text evidence="1">The sequence shown here is derived from an EMBL/GenBank/DDBJ whole genome shotgun (WGS) entry which is preliminary data.</text>
</comment>
<organism evidence="1 2">
    <name type="scientific">Hygrophoropsis aurantiaca</name>
    <dbReference type="NCBI Taxonomy" id="72124"/>
    <lineage>
        <taxon>Eukaryota</taxon>
        <taxon>Fungi</taxon>
        <taxon>Dikarya</taxon>
        <taxon>Basidiomycota</taxon>
        <taxon>Agaricomycotina</taxon>
        <taxon>Agaricomycetes</taxon>
        <taxon>Agaricomycetidae</taxon>
        <taxon>Boletales</taxon>
        <taxon>Coniophorineae</taxon>
        <taxon>Hygrophoropsidaceae</taxon>
        <taxon>Hygrophoropsis</taxon>
    </lineage>
</organism>
<protein>
    <submittedName>
        <fullName evidence="1">Uncharacterized protein</fullName>
    </submittedName>
</protein>
<accession>A0ACB8AMQ5</accession>
<keyword evidence="2" id="KW-1185">Reference proteome</keyword>
<evidence type="ECO:0000313" key="2">
    <source>
        <dbReference type="Proteomes" id="UP000790377"/>
    </source>
</evidence>
<evidence type="ECO:0000313" key="1">
    <source>
        <dbReference type="EMBL" id="KAH7914826.1"/>
    </source>
</evidence>